<dbReference type="Pfam" id="PF00583">
    <property type="entry name" value="Acetyltransf_1"/>
    <property type="match status" value="1"/>
</dbReference>
<protein>
    <submittedName>
        <fullName evidence="4">Acetyltransferases</fullName>
    </submittedName>
</protein>
<dbReference type="PANTHER" id="PTHR43877">
    <property type="entry name" value="AMINOALKYLPHOSPHONATE N-ACETYLTRANSFERASE-RELATED-RELATED"/>
    <property type="match status" value="1"/>
</dbReference>
<dbReference type="CDD" id="cd04301">
    <property type="entry name" value="NAT_SF"/>
    <property type="match status" value="1"/>
</dbReference>
<dbReference type="InterPro" id="IPR016181">
    <property type="entry name" value="Acyl_CoA_acyltransferase"/>
</dbReference>
<dbReference type="InterPro" id="IPR000182">
    <property type="entry name" value="GNAT_dom"/>
</dbReference>
<evidence type="ECO:0000256" key="1">
    <source>
        <dbReference type="ARBA" id="ARBA00022679"/>
    </source>
</evidence>
<dbReference type="Gene3D" id="3.40.630.30">
    <property type="match status" value="1"/>
</dbReference>
<dbReference type="PROSITE" id="PS51186">
    <property type="entry name" value="GNAT"/>
    <property type="match status" value="1"/>
</dbReference>
<accession>E7C7L1</accession>
<keyword evidence="1 4" id="KW-0808">Transferase</keyword>
<evidence type="ECO:0000259" key="3">
    <source>
        <dbReference type="PROSITE" id="PS51186"/>
    </source>
</evidence>
<evidence type="ECO:0000256" key="2">
    <source>
        <dbReference type="ARBA" id="ARBA00023315"/>
    </source>
</evidence>
<feature type="domain" description="N-acetyltransferase" evidence="3">
    <location>
        <begin position="6"/>
        <end position="148"/>
    </location>
</feature>
<dbReference type="NCBIfam" id="NF002959">
    <property type="entry name" value="PRK03624.1"/>
    <property type="match status" value="1"/>
</dbReference>
<dbReference type="InterPro" id="IPR050832">
    <property type="entry name" value="Bact_Acetyltransf"/>
</dbReference>
<dbReference type="GO" id="GO:0016747">
    <property type="term" value="F:acyltransferase activity, transferring groups other than amino-acyl groups"/>
    <property type="evidence" value="ECO:0007669"/>
    <property type="project" value="InterPro"/>
</dbReference>
<dbReference type="EMBL" id="GU568014">
    <property type="protein sequence ID" value="ADI23435.1"/>
    <property type="molecule type" value="Genomic_DNA"/>
</dbReference>
<evidence type="ECO:0000313" key="4">
    <source>
        <dbReference type="EMBL" id="ADI23435.1"/>
    </source>
</evidence>
<dbReference type="AlphaFoldDB" id="E7C7L1"/>
<dbReference type="SUPFAM" id="SSF55729">
    <property type="entry name" value="Acyl-CoA N-acyltransferases (Nat)"/>
    <property type="match status" value="1"/>
</dbReference>
<keyword evidence="2" id="KW-0012">Acyltransferase</keyword>
<reference evidence="4" key="1">
    <citation type="submission" date="2010-01" db="EMBL/GenBank/DDBJ databases">
        <title>Genome fragments of uncultured bacteria from the North Pacific subtropical Gyre.</title>
        <authorList>
            <person name="Pham V.D."/>
            <person name="Delong E.F."/>
        </authorList>
    </citation>
    <scope>NUCLEOTIDE SEQUENCE</scope>
</reference>
<proteinExistence type="predicted"/>
<organism evidence="4">
    <name type="scientific">uncultured gamma proteobacterium HF0770_33G18</name>
    <dbReference type="NCBI Taxonomy" id="723579"/>
    <lineage>
        <taxon>Bacteria</taxon>
        <taxon>Pseudomonadati</taxon>
        <taxon>Pseudomonadota</taxon>
        <taxon>Gammaproteobacteria</taxon>
        <taxon>environmental samples</taxon>
    </lineage>
</organism>
<name>E7C7L1_9GAMM</name>
<sequence length="148" mass="17100">MNTRETSIRQFVTADQNDLVELWSVCGLLRHWNDPLEDIRLCMTTPSSELVVAEFEDQLIGSAMLGHDGHRGWVYYLAVHPNCQRNGIGRSLMSYAELWMGQRRLPKIQAMIRADNLPVRGFYRRLGYQDNDVQVVEKFLNERSKSSA</sequence>